<organism evidence="1 2">
    <name type="scientific">Sphingomonas ginsenosidimutans</name>
    <dbReference type="NCBI Taxonomy" id="862134"/>
    <lineage>
        <taxon>Bacteria</taxon>
        <taxon>Pseudomonadati</taxon>
        <taxon>Pseudomonadota</taxon>
        <taxon>Alphaproteobacteria</taxon>
        <taxon>Sphingomonadales</taxon>
        <taxon>Sphingomonadaceae</taxon>
        <taxon>Sphingomonas</taxon>
    </lineage>
</organism>
<dbReference type="AlphaFoldDB" id="A0A2A4HZ80"/>
<dbReference type="PANTHER" id="PTHR43737">
    <property type="entry name" value="BLL7424 PROTEIN"/>
    <property type="match status" value="1"/>
</dbReference>
<gene>
    <name evidence="1" type="ORF">COA17_10180</name>
</gene>
<evidence type="ECO:0000313" key="1">
    <source>
        <dbReference type="EMBL" id="PCG09229.1"/>
    </source>
</evidence>
<sequence length="459" mass="47715">MHIHHDESRRAFLRRAALLGMAGTAAPFVNTLGAIGEAAAATGSGYKALVCVFLHGGNDYGNTLIPYDQGSYAAYAQARAALALSRDALSPLVPDVALAGGRQYAMAPSLAPLADLFAKGVVAPVMNVGTLVQPITKAQYNARSAPVPPKLFSHNDQSSYFQASSPEGAQSGWGGRIGDLMQAGNGGSALTCINTGGNAVYLTGRQAVQYAVGTGGPVALLSNSKTMYGSTTAATTLRELMTKSNGALLADEHARVSKRALDTYAQVSAALGGAPAGNFPLFPSGNSLADQLRMVARMISVSSELGLSRQVFFVGMGGFDLHDNLLTQHPVLMGRVAAAMRAFYDTTVAMGVADKVTSFTASDFGRTLTSNGDGSDHGWGGMHFVMGGAVKGRRLYGRAPDVGANTNDDVGQGRLIPTTSVDQYAATMATWFGVSASDLRTVLPNIGNYDASTWNLGFL</sequence>
<dbReference type="InterPro" id="IPR010869">
    <property type="entry name" value="DUF1501"/>
</dbReference>
<comment type="caution">
    <text evidence="1">The sequence shown here is derived from an EMBL/GenBank/DDBJ whole genome shotgun (WGS) entry which is preliminary data.</text>
</comment>
<dbReference type="EMBL" id="NWVD01000003">
    <property type="protein sequence ID" value="PCG09229.1"/>
    <property type="molecule type" value="Genomic_DNA"/>
</dbReference>
<keyword evidence="2" id="KW-1185">Reference proteome</keyword>
<dbReference type="PANTHER" id="PTHR43737:SF1">
    <property type="entry name" value="DUF1501 DOMAIN-CONTAINING PROTEIN"/>
    <property type="match status" value="1"/>
</dbReference>
<dbReference type="Pfam" id="PF07394">
    <property type="entry name" value="DUF1501"/>
    <property type="match status" value="1"/>
</dbReference>
<name>A0A2A4HZ80_9SPHN</name>
<dbReference type="InterPro" id="IPR006311">
    <property type="entry name" value="TAT_signal"/>
</dbReference>
<protein>
    <submittedName>
        <fullName evidence="1">Tat pathway signal protein</fullName>
    </submittedName>
</protein>
<reference evidence="1 2" key="1">
    <citation type="submission" date="2017-09" db="EMBL/GenBank/DDBJ databases">
        <title>Sphingomonas ginsenosidimutans KACC 14949, whole genome shotgun sequence.</title>
        <authorList>
            <person name="Feng G."/>
            <person name="Zhu H."/>
        </authorList>
    </citation>
    <scope>NUCLEOTIDE SEQUENCE [LARGE SCALE GENOMIC DNA]</scope>
    <source>
        <strain evidence="1 2">KACC 14949</strain>
    </source>
</reference>
<proteinExistence type="predicted"/>
<dbReference type="Proteomes" id="UP000218784">
    <property type="component" value="Unassembled WGS sequence"/>
</dbReference>
<accession>A0A2A4HZ80</accession>
<dbReference type="RefSeq" id="WP_096612110.1">
    <property type="nucleotide sequence ID" value="NZ_NWVD01000003.1"/>
</dbReference>
<evidence type="ECO:0000313" key="2">
    <source>
        <dbReference type="Proteomes" id="UP000218784"/>
    </source>
</evidence>
<dbReference type="PROSITE" id="PS51318">
    <property type="entry name" value="TAT"/>
    <property type="match status" value="1"/>
</dbReference>